<dbReference type="GO" id="GO:0030170">
    <property type="term" value="F:pyridoxal phosphate binding"/>
    <property type="evidence" value="ECO:0007669"/>
    <property type="project" value="TreeGrafter"/>
</dbReference>
<dbReference type="FunFam" id="3.40.640.10:FF:000089">
    <property type="entry name" value="Aminotransferase, DegT/DnrJ/EryC1/StrS family"/>
    <property type="match status" value="1"/>
</dbReference>
<evidence type="ECO:0000313" key="6">
    <source>
        <dbReference type="EMBL" id="TCW36810.1"/>
    </source>
</evidence>
<keyword evidence="1 4" id="KW-0663">Pyridoxal phosphate</keyword>
<evidence type="ECO:0000256" key="4">
    <source>
        <dbReference type="PIRSR" id="PIRSR000390-2"/>
    </source>
</evidence>
<feature type="active site" description="Proton acceptor" evidence="3">
    <location>
        <position position="184"/>
    </location>
</feature>
<dbReference type="InterPro" id="IPR015421">
    <property type="entry name" value="PyrdxlP-dep_Trfase_major"/>
</dbReference>
<evidence type="ECO:0000256" key="2">
    <source>
        <dbReference type="ARBA" id="ARBA00037999"/>
    </source>
</evidence>
<accession>A0A4V2W9V6</accession>
<dbReference type="InterPro" id="IPR015422">
    <property type="entry name" value="PyrdxlP-dep_Trfase_small"/>
</dbReference>
<gene>
    <name evidence="6" type="ORF">EDC29_1031</name>
</gene>
<dbReference type="GO" id="GO:0000271">
    <property type="term" value="P:polysaccharide biosynthetic process"/>
    <property type="evidence" value="ECO:0007669"/>
    <property type="project" value="TreeGrafter"/>
</dbReference>
<dbReference type="Gene3D" id="3.40.640.10">
    <property type="entry name" value="Type I PLP-dependent aspartate aminotransferase-like (Major domain)"/>
    <property type="match status" value="1"/>
</dbReference>
<name>A0A4V2W9V6_MARGR</name>
<proteinExistence type="inferred from homology"/>
<organism evidence="6 7">
    <name type="scientific">Marichromatium gracile</name>
    <name type="common">Chromatium gracile</name>
    <dbReference type="NCBI Taxonomy" id="1048"/>
    <lineage>
        <taxon>Bacteria</taxon>
        <taxon>Pseudomonadati</taxon>
        <taxon>Pseudomonadota</taxon>
        <taxon>Gammaproteobacteria</taxon>
        <taxon>Chromatiales</taxon>
        <taxon>Chromatiaceae</taxon>
        <taxon>Marichromatium</taxon>
    </lineage>
</organism>
<evidence type="ECO:0000313" key="7">
    <source>
        <dbReference type="Proteomes" id="UP000295247"/>
    </source>
</evidence>
<evidence type="ECO:0000256" key="1">
    <source>
        <dbReference type="ARBA" id="ARBA00022898"/>
    </source>
</evidence>
<dbReference type="EMBL" id="SMDC01000003">
    <property type="protein sequence ID" value="TCW36810.1"/>
    <property type="molecule type" value="Genomic_DNA"/>
</dbReference>
<dbReference type="RefSeq" id="WP_132228946.1">
    <property type="nucleotide sequence ID" value="NZ_NRRH01000014.1"/>
</dbReference>
<comment type="similarity">
    <text evidence="2 5">Belongs to the DegT/DnrJ/EryC1 family.</text>
</comment>
<dbReference type="Pfam" id="PF01041">
    <property type="entry name" value="DegT_DnrJ_EryC1"/>
    <property type="match status" value="1"/>
</dbReference>
<dbReference type="Proteomes" id="UP000295247">
    <property type="component" value="Unassembled WGS sequence"/>
</dbReference>
<dbReference type="SUPFAM" id="SSF53383">
    <property type="entry name" value="PLP-dependent transferases"/>
    <property type="match status" value="1"/>
</dbReference>
<dbReference type="GO" id="GO:0008483">
    <property type="term" value="F:transaminase activity"/>
    <property type="evidence" value="ECO:0007669"/>
    <property type="project" value="UniProtKB-KW"/>
</dbReference>
<dbReference type="PIRSF" id="PIRSF000390">
    <property type="entry name" value="PLP_StrS"/>
    <property type="match status" value="1"/>
</dbReference>
<dbReference type="InterPro" id="IPR015424">
    <property type="entry name" value="PyrdxlP-dep_Trfase"/>
</dbReference>
<comment type="caution">
    <text evidence="6">The sequence shown here is derived from an EMBL/GenBank/DDBJ whole genome shotgun (WGS) entry which is preliminary data.</text>
</comment>
<evidence type="ECO:0000256" key="3">
    <source>
        <dbReference type="PIRSR" id="PIRSR000390-1"/>
    </source>
</evidence>
<dbReference type="Gene3D" id="3.90.1150.10">
    <property type="entry name" value="Aspartate Aminotransferase, domain 1"/>
    <property type="match status" value="1"/>
</dbReference>
<sequence>MQFIDLKTQYARIEQDVRSRIDAVLSHGQYIMGPEVQALEEELATFVGVEHCVGLSSGTDALLAAMMALEIGRGDEVITSPFTFIATAEMIALLGARPVFVDIDPVTYNIDPNALEDAITGRTRAIMPVSLYGQCADMDAVNAVAEAHNLAVIEDAAQSFGATYKGKRSCGLSTIGCTSFFPAKPLGAYGDAGACFTNDADLARQLREVRNHGQSRRYYHPRLGINGRLDTMQAAVLQSKLAIFPDEVEARGRLGARYSELLRARGAGTTAEPGESGVLTPSIAPDNTSVYAQYTLQVADREAVAEALKARDIPTAVHYPVPLNEQPVFHVPGAPATPVSAEVAERVISLPMHPYLTEEVQLEVVEAVAEACGLEG</sequence>
<keyword evidence="6" id="KW-0032">Aminotransferase</keyword>
<dbReference type="PANTHER" id="PTHR30244">
    <property type="entry name" value="TRANSAMINASE"/>
    <property type="match status" value="1"/>
</dbReference>
<dbReference type="PANTHER" id="PTHR30244:SF42">
    <property type="entry name" value="UDP-2-ACETAMIDO-2-DEOXY-3-OXO-D-GLUCURONATE AMINOTRANSFERASE"/>
    <property type="match status" value="1"/>
</dbReference>
<evidence type="ECO:0000256" key="5">
    <source>
        <dbReference type="RuleBase" id="RU004508"/>
    </source>
</evidence>
<keyword evidence="6" id="KW-0808">Transferase</keyword>
<dbReference type="CDD" id="cd00616">
    <property type="entry name" value="AHBA_syn"/>
    <property type="match status" value="1"/>
</dbReference>
<protein>
    <submittedName>
        <fullName evidence="6">UDP-2-acetamido-2-deoxy-ribo-hexuluronate aminotransferase</fullName>
    </submittedName>
</protein>
<dbReference type="InterPro" id="IPR000653">
    <property type="entry name" value="DegT/StrS_aminotransferase"/>
</dbReference>
<feature type="modified residue" description="N6-(pyridoxal phosphate)lysine" evidence="4">
    <location>
        <position position="184"/>
    </location>
</feature>
<reference evidence="6 7" key="1">
    <citation type="submission" date="2019-03" db="EMBL/GenBank/DDBJ databases">
        <title>Genomic Encyclopedia of Type Strains, Phase IV (KMG-IV): sequencing the most valuable type-strain genomes for metagenomic binning, comparative biology and taxonomic classification.</title>
        <authorList>
            <person name="Goeker M."/>
        </authorList>
    </citation>
    <scope>NUCLEOTIDE SEQUENCE [LARGE SCALE GENOMIC DNA]</scope>
    <source>
        <strain evidence="6 7">DSM 203</strain>
    </source>
</reference>
<dbReference type="AlphaFoldDB" id="A0A4V2W9V6"/>